<dbReference type="Proteomes" id="UP000244903">
    <property type="component" value="Chromosome"/>
</dbReference>
<dbReference type="AlphaFoldDB" id="A0AAD0JTH2"/>
<dbReference type="InterPro" id="IPR019587">
    <property type="entry name" value="Polyketide_cyclase/dehydratase"/>
</dbReference>
<dbReference type="Gene3D" id="3.30.530.20">
    <property type="match status" value="1"/>
</dbReference>
<accession>A0AAD0JTH2</accession>
<reference evidence="1 2" key="1">
    <citation type="submission" date="2016-04" db="EMBL/GenBank/DDBJ databases">
        <title>Complete genome sequence of the haloalkaliphilic hydrocarbon-degrading bacterium Dietzia psychralcaliphila ILA-1T, isolated from a drain of a fish product-processing plant.</title>
        <authorList>
            <person name="Zhao J."/>
            <person name="Hu B."/>
            <person name="Geng S."/>
            <person name="Nie Y."/>
            <person name="Tang Y."/>
        </authorList>
    </citation>
    <scope>NUCLEOTIDE SEQUENCE [LARGE SCALE GENOMIC DNA]</scope>
    <source>
        <strain evidence="1 2">ILA-1</strain>
    </source>
</reference>
<evidence type="ECO:0000313" key="2">
    <source>
        <dbReference type="Proteomes" id="UP000244903"/>
    </source>
</evidence>
<proteinExistence type="predicted"/>
<gene>
    <name evidence="1" type="ORF">A6048_13240</name>
</gene>
<name>A0AAD0JTH2_9ACTN</name>
<protein>
    <submittedName>
        <fullName evidence="1">Polyketide cyclase</fullName>
    </submittedName>
</protein>
<dbReference type="SUPFAM" id="SSF55961">
    <property type="entry name" value="Bet v1-like"/>
    <property type="match status" value="1"/>
</dbReference>
<dbReference type="InterPro" id="IPR023393">
    <property type="entry name" value="START-like_dom_sf"/>
</dbReference>
<evidence type="ECO:0000313" key="1">
    <source>
        <dbReference type="EMBL" id="AWH96302.1"/>
    </source>
</evidence>
<dbReference type="EMBL" id="CP015453">
    <property type="protein sequence ID" value="AWH96302.1"/>
    <property type="molecule type" value="Genomic_DNA"/>
</dbReference>
<sequence length="160" mass="17558">MTRLTVSVQQRLSAPIEDIWAVIDDTSRYAEWVDGALEVTAHHGAATVGGTYSERNRTVGPLTTRSEWTVRTIEPRSLRVDSGTGFAPLHDMVNTFRFEPIADEATLMTYRVDCRVGAGPLGRLIAPVLRKSLSAQFRSSMSTLEDVVHAERGIDQAGGE</sequence>
<dbReference type="CDD" id="cd07812">
    <property type="entry name" value="SRPBCC"/>
    <property type="match status" value="1"/>
</dbReference>
<dbReference type="Pfam" id="PF10604">
    <property type="entry name" value="Polyketide_cyc2"/>
    <property type="match status" value="1"/>
</dbReference>
<organism evidence="1 2">
    <name type="scientific">Dietzia psychralcaliphila</name>
    <dbReference type="NCBI Taxonomy" id="139021"/>
    <lineage>
        <taxon>Bacteria</taxon>
        <taxon>Bacillati</taxon>
        <taxon>Actinomycetota</taxon>
        <taxon>Actinomycetes</taxon>
        <taxon>Mycobacteriales</taxon>
        <taxon>Dietziaceae</taxon>
        <taxon>Dietzia</taxon>
    </lineage>
</organism>
<dbReference type="RefSeq" id="WP_107746009.1">
    <property type="nucleotide sequence ID" value="NZ_CP015453.1"/>
</dbReference>
<dbReference type="KEGG" id="dpc:A6048_13240"/>
<keyword evidence="2" id="KW-1185">Reference proteome</keyword>